<feature type="region of interest" description="Disordered" evidence="1">
    <location>
        <begin position="1"/>
        <end position="80"/>
    </location>
</feature>
<protein>
    <submittedName>
        <fullName evidence="2">Uncharacterized protein</fullName>
    </submittedName>
</protein>
<keyword evidence="3" id="KW-1185">Reference proteome</keyword>
<sequence length="80" mass="8362">MSSKGSSPGSSSYTPYTITGSGINSQGNSYDTRSQPSGSAYHYSNTDGSYYYANGNGSTYHNSASGNSTYTAPNGNVYKK</sequence>
<evidence type="ECO:0000256" key="1">
    <source>
        <dbReference type="SAM" id="MobiDB-lite"/>
    </source>
</evidence>
<dbReference type="AlphaFoldDB" id="A0A1L7XIE7"/>
<reference evidence="2 3" key="1">
    <citation type="submission" date="2016-03" db="EMBL/GenBank/DDBJ databases">
        <authorList>
            <person name="Ploux O."/>
        </authorList>
    </citation>
    <scope>NUCLEOTIDE SEQUENCE [LARGE SCALE GENOMIC DNA]</scope>
    <source>
        <strain evidence="2 3">UAMH 11012</strain>
    </source>
</reference>
<evidence type="ECO:0000313" key="2">
    <source>
        <dbReference type="EMBL" id="CZR64801.1"/>
    </source>
</evidence>
<feature type="compositionally biased region" description="Low complexity" evidence="1">
    <location>
        <begin position="1"/>
        <end position="22"/>
    </location>
</feature>
<accession>A0A1L7XIE7</accession>
<dbReference type="EMBL" id="FJOG01000028">
    <property type="protein sequence ID" value="CZR64801.1"/>
    <property type="molecule type" value="Genomic_DNA"/>
</dbReference>
<name>A0A1L7XIE7_9HELO</name>
<feature type="compositionally biased region" description="Polar residues" evidence="1">
    <location>
        <begin position="55"/>
        <end position="74"/>
    </location>
</feature>
<organism evidence="2 3">
    <name type="scientific">Phialocephala subalpina</name>
    <dbReference type="NCBI Taxonomy" id="576137"/>
    <lineage>
        <taxon>Eukaryota</taxon>
        <taxon>Fungi</taxon>
        <taxon>Dikarya</taxon>
        <taxon>Ascomycota</taxon>
        <taxon>Pezizomycotina</taxon>
        <taxon>Leotiomycetes</taxon>
        <taxon>Helotiales</taxon>
        <taxon>Mollisiaceae</taxon>
        <taxon>Phialocephala</taxon>
        <taxon>Phialocephala fortinii species complex</taxon>
    </lineage>
</organism>
<dbReference type="STRING" id="576137.A0A1L7XIE7"/>
<evidence type="ECO:0000313" key="3">
    <source>
        <dbReference type="Proteomes" id="UP000184330"/>
    </source>
</evidence>
<dbReference type="Proteomes" id="UP000184330">
    <property type="component" value="Unassembled WGS sequence"/>
</dbReference>
<feature type="compositionally biased region" description="Polar residues" evidence="1">
    <location>
        <begin position="23"/>
        <end position="48"/>
    </location>
</feature>
<dbReference type="OrthoDB" id="5415522at2759"/>
<proteinExistence type="predicted"/>
<gene>
    <name evidence="2" type="ORF">PAC_14700</name>
</gene>